<evidence type="ECO:0000313" key="13">
    <source>
        <dbReference type="EMBL" id="CBY30990.1"/>
    </source>
</evidence>
<protein>
    <recommendedName>
        <fullName evidence="4">ER membrane protein complex subunit 4</fullName>
    </recommendedName>
    <alternativeName>
        <fullName evidence="9">Transmembrane protein 85</fullName>
    </alternativeName>
</protein>
<reference evidence="12" key="1">
    <citation type="journal article" date="2010" name="Science">
        <title>Plasticity of animal genome architecture unmasked by rapid evolution of a pelagic tunicate.</title>
        <authorList>
            <person name="Denoeud F."/>
            <person name="Henriet S."/>
            <person name="Mungpakdee S."/>
            <person name="Aury J.M."/>
            <person name="Da Silva C."/>
            <person name="Brinkmann H."/>
            <person name="Mikhaleva J."/>
            <person name="Olsen L.C."/>
            <person name="Jubin C."/>
            <person name="Canestro C."/>
            <person name="Bouquet J.M."/>
            <person name="Danks G."/>
            <person name="Poulain J."/>
            <person name="Campsteijn C."/>
            <person name="Adamski M."/>
            <person name="Cross I."/>
            <person name="Yadetie F."/>
            <person name="Muffato M."/>
            <person name="Louis A."/>
            <person name="Butcher S."/>
            <person name="Tsagkogeorga G."/>
            <person name="Konrad A."/>
            <person name="Singh S."/>
            <person name="Jensen M.F."/>
            <person name="Cong E.H."/>
            <person name="Eikeseth-Otteraa H."/>
            <person name="Noel B."/>
            <person name="Anthouard V."/>
            <person name="Porcel B.M."/>
            <person name="Kachouri-Lafond R."/>
            <person name="Nishino A."/>
            <person name="Ugolini M."/>
            <person name="Chourrout P."/>
            <person name="Nishida H."/>
            <person name="Aasland R."/>
            <person name="Huzurbazar S."/>
            <person name="Westhof E."/>
            <person name="Delsuc F."/>
            <person name="Lehrach H."/>
            <person name="Reinhardt R."/>
            <person name="Weissenbach J."/>
            <person name="Roy S.W."/>
            <person name="Artiguenave F."/>
            <person name="Postlethwait J.H."/>
            <person name="Manak J.R."/>
            <person name="Thompson E.M."/>
            <person name="Jaillon O."/>
            <person name="Du Pasquier L."/>
            <person name="Boudinot P."/>
            <person name="Liberles D.A."/>
            <person name="Volff J.N."/>
            <person name="Philippe H."/>
            <person name="Lenhard B."/>
            <person name="Roest Crollius H."/>
            <person name="Wincker P."/>
            <person name="Chourrout D."/>
        </authorList>
    </citation>
    <scope>NUCLEOTIDE SEQUENCE [LARGE SCALE GENOMIC DNA]</scope>
</reference>
<keyword evidence="6" id="KW-0256">Endoplasmic reticulum</keyword>
<keyword evidence="7 11" id="KW-1133">Transmembrane helix</keyword>
<feature type="region of interest" description="Disordered" evidence="10">
    <location>
        <begin position="1"/>
        <end position="34"/>
    </location>
</feature>
<name>E4WX04_OIKDI</name>
<dbReference type="OrthoDB" id="369569at2759"/>
<dbReference type="PANTHER" id="PTHR19315">
    <property type="entry name" value="ER MEMBRANE PROTEIN COMPLEX SUBUNIT 4"/>
    <property type="match status" value="1"/>
</dbReference>
<evidence type="ECO:0000256" key="5">
    <source>
        <dbReference type="ARBA" id="ARBA00022692"/>
    </source>
</evidence>
<evidence type="ECO:0000256" key="11">
    <source>
        <dbReference type="SAM" id="Phobius"/>
    </source>
</evidence>
<comment type="similarity">
    <text evidence="2">Belongs to the EMC4 family.</text>
</comment>
<comment type="subunit">
    <text evidence="3">Component of the ER membrane protein complex (EMC).</text>
</comment>
<dbReference type="EMBL" id="FN654289">
    <property type="protein sequence ID" value="CBY30990.1"/>
    <property type="molecule type" value="Genomic_DNA"/>
</dbReference>
<dbReference type="InParanoid" id="E4WX04"/>
<dbReference type="EMBL" id="FN653018">
    <property type="protein sequence ID" value="CBY21896.1"/>
    <property type="molecule type" value="Genomic_DNA"/>
</dbReference>
<dbReference type="InterPro" id="IPR009445">
    <property type="entry name" value="TMEM85/Emc4"/>
</dbReference>
<evidence type="ECO:0000256" key="8">
    <source>
        <dbReference type="ARBA" id="ARBA00023136"/>
    </source>
</evidence>
<evidence type="ECO:0000256" key="3">
    <source>
        <dbReference type="ARBA" id="ARBA00011276"/>
    </source>
</evidence>
<dbReference type="Proteomes" id="UP000011014">
    <property type="component" value="Unassembled WGS sequence"/>
</dbReference>
<dbReference type="Proteomes" id="UP000001307">
    <property type="component" value="Unassembled WGS sequence"/>
</dbReference>
<evidence type="ECO:0000256" key="9">
    <source>
        <dbReference type="ARBA" id="ARBA00031143"/>
    </source>
</evidence>
<keyword evidence="5 11" id="KW-0812">Transmembrane</keyword>
<gene>
    <name evidence="12" type="ORF">GSOID_T00011426001</name>
    <name evidence="13" type="ORF">GSOID_T00018939001</name>
</gene>
<evidence type="ECO:0000313" key="12">
    <source>
        <dbReference type="EMBL" id="CBY21896.1"/>
    </source>
</evidence>
<evidence type="ECO:0000313" key="14">
    <source>
        <dbReference type="Proteomes" id="UP000001307"/>
    </source>
</evidence>
<proteinExistence type="inferred from homology"/>
<feature type="transmembrane region" description="Helical" evidence="11">
    <location>
        <begin position="148"/>
        <end position="170"/>
    </location>
</feature>
<feature type="transmembrane region" description="Helical" evidence="11">
    <location>
        <begin position="193"/>
        <end position="213"/>
    </location>
</feature>
<keyword evidence="14" id="KW-1185">Reference proteome</keyword>
<dbReference type="FunCoup" id="E4WX04">
    <property type="interactions" value="492"/>
</dbReference>
<organism evidence="12">
    <name type="scientific">Oikopleura dioica</name>
    <name type="common">Tunicate</name>
    <dbReference type="NCBI Taxonomy" id="34765"/>
    <lineage>
        <taxon>Eukaryota</taxon>
        <taxon>Metazoa</taxon>
        <taxon>Chordata</taxon>
        <taxon>Tunicata</taxon>
        <taxon>Appendicularia</taxon>
        <taxon>Copelata</taxon>
        <taxon>Oikopleuridae</taxon>
        <taxon>Oikopleura</taxon>
    </lineage>
</organism>
<evidence type="ECO:0000256" key="10">
    <source>
        <dbReference type="SAM" id="MobiDB-lite"/>
    </source>
</evidence>
<dbReference type="Pfam" id="PF06417">
    <property type="entry name" value="EMC4"/>
    <property type="match status" value="1"/>
</dbReference>
<comment type="subcellular location">
    <subcellularLocation>
        <location evidence="1">Endoplasmic reticulum membrane</location>
        <topology evidence="1">Multi-pass membrane protein</topology>
    </subcellularLocation>
</comment>
<evidence type="ECO:0000256" key="7">
    <source>
        <dbReference type="ARBA" id="ARBA00022989"/>
    </source>
</evidence>
<dbReference type="AlphaFoldDB" id="E4WX04"/>
<evidence type="ECO:0000256" key="1">
    <source>
        <dbReference type="ARBA" id="ARBA00004477"/>
    </source>
</evidence>
<evidence type="ECO:0000256" key="4">
    <source>
        <dbReference type="ARBA" id="ARBA00020820"/>
    </source>
</evidence>
<keyword evidence="8 11" id="KW-0472">Membrane</keyword>
<evidence type="ECO:0000256" key="6">
    <source>
        <dbReference type="ARBA" id="ARBA00022824"/>
    </source>
</evidence>
<evidence type="ECO:0000256" key="2">
    <source>
        <dbReference type="ARBA" id="ARBA00007715"/>
    </source>
</evidence>
<sequence>MTVPDVPAGQACRRMKSATDSDHSLHGFGEPEPSAAAEALQDVLNMSTEGDLLKDISEESYVPFLQKREMENQPIQKRERSKMASKWIIETPSPRERELPAPVGFSRERMALATAQANQKNGPDQALLDKRNWDIALKNFKSLPMTLFMFYMIGDSINIMPILMIGGYLFSNLMALMKMKSVIDQLARNSPNYVLHVVVWFLGQIVGIGALMWKCNRMGLLPTHPSDWLAFREPIINMHELAGGHAEL</sequence>
<dbReference type="GO" id="GO:0005789">
    <property type="term" value="C:endoplasmic reticulum membrane"/>
    <property type="evidence" value="ECO:0007669"/>
    <property type="project" value="UniProtKB-SubCell"/>
</dbReference>
<accession>E4WX04</accession>